<dbReference type="AlphaFoldDB" id="W7YIX8"/>
<comment type="caution">
    <text evidence="1">The sequence shown here is derived from an EMBL/GenBank/DDBJ whole genome shotgun (WGS) entry which is preliminary data.</text>
</comment>
<name>W7YIX8_9BACL</name>
<protein>
    <submittedName>
        <fullName evidence="1">Uncharacterized protein</fullName>
    </submittedName>
</protein>
<dbReference type="STRING" id="1236976.JCM16418_5082"/>
<proteinExistence type="predicted"/>
<accession>W7YIX8</accession>
<reference evidence="1 2" key="1">
    <citation type="journal article" date="2014" name="Genome Announc.">
        <title>Draft Genome Sequence of Paenibacillus pini JCM 16418T, Isolated from the Rhizosphere of Pine Tree.</title>
        <authorList>
            <person name="Yuki M."/>
            <person name="Oshima K."/>
            <person name="Suda W."/>
            <person name="Oshida Y."/>
            <person name="Kitamura K."/>
            <person name="Iida Y."/>
            <person name="Hattori M."/>
            <person name="Ohkuma M."/>
        </authorList>
    </citation>
    <scope>NUCLEOTIDE SEQUENCE [LARGE SCALE GENOMIC DNA]</scope>
    <source>
        <strain evidence="1 2">JCM 16418</strain>
    </source>
</reference>
<organism evidence="1 2">
    <name type="scientific">Paenibacillus pini JCM 16418</name>
    <dbReference type="NCBI Taxonomy" id="1236976"/>
    <lineage>
        <taxon>Bacteria</taxon>
        <taxon>Bacillati</taxon>
        <taxon>Bacillota</taxon>
        <taxon>Bacilli</taxon>
        <taxon>Bacillales</taxon>
        <taxon>Paenibacillaceae</taxon>
        <taxon>Paenibacillus</taxon>
    </lineage>
</organism>
<sequence>MKKVWLTNFMINEEIIHLITEDKPLQRDIIGLLKVNLGERGIMGTLKVIDSEKEKDEQYYEIAVGDLIVKANVLYMEVTRINWPIKE</sequence>
<dbReference type="EMBL" id="BAVZ01000042">
    <property type="protein sequence ID" value="GAF10855.1"/>
    <property type="molecule type" value="Genomic_DNA"/>
</dbReference>
<evidence type="ECO:0000313" key="1">
    <source>
        <dbReference type="EMBL" id="GAF10855.1"/>
    </source>
</evidence>
<gene>
    <name evidence="1" type="ORF">JCM16418_5082</name>
</gene>
<dbReference type="RefSeq" id="WP_036653683.1">
    <property type="nucleotide sequence ID" value="NZ_BAVZ01000042.1"/>
</dbReference>
<dbReference type="Proteomes" id="UP000019364">
    <property type="component" value="Unassembled WGS sequence"/>
</dbReference>
<keyword evidence="2" id="KW-1185">Reference proteome</keyword>
<evidence type="ECO:0000313" key="2">
    <source>
        <dbReference type="Proteomes" id="UP000019364"/>
    </source>
</evidence>